<proteinExistence type="predicted"/>
<evidence type="ECO:0008006" key="2">
    <source>
        <dbReference type="Google" id="ProtNLM"/>
    </source>
</evidence>
<dbReference type="EMBL" id="CADCWM010000432">
    <property type="protein sequence ID" value="CAA9558272.1"/>
    <property type="molecule type" value="Genomic_DNA"/>
</dbReference>
<dbReference type="Pfam" id="PF06224">
    <property type="entry name" value="AlkZ-like"/>
    <property type="match status" value="1"/>
</dbReference>
<name>A0A6J4UU73_9BACT</name>
<accession>A0A6J4UU73</accession>
<dbReference type="AlphaFoldDB" id="A0A6J4UU73"/>
<dbReference type="PANTHER" id="PTHR38479:SF2">
    <property type="entry name" value="WINGED HELIX DNA-BINDING DOMAIN-CONTAINING PROTEIN"/>
    <property type="match status" value="1"/>
</dbReference>
<gene>
    <name evidence="1" type="ORF">AVDCRST_MAG88-1286</name>
</gene>
<reference evidence="1" key="1">
    <citation type="submission" date="2020-02" db="EMBL/GenBank/DDBJ databases">
        <authorList>
            <person name="Meier V. D."/>
        </authorList>
    </citation>
    <scope>NUCLEOTIDE SEQUENCE</scope>
    <source>
        <strain evidence="1">AVDCRST_MAG88</strain>
    </source>
</reference>
<dbReference type="InterPro" id="IPR009351">
    <property type="entry name" value="AlkZ-like"/>
</dbReference>
<sequence length="287" mass="31460">MHARVSGTRPDTWEDPALIQVWGPRFSAYVVAADDRAVFTLGRLPDDAAGRRRAQETADRLETFLAGRRLSYAEAGHALGQHPNALRYAAPTGRVLIRWEGARRPTIWTVPAPEMDPGEARLELARRYLHVLGPATAESFARWAGIPAARGRAAFAELGPSLLPVSTPVGDAWILAADEPALRTPAAPPAPARLLPSGDAYWLLQGRDRELLVPDAARRPQLWTPRVWPGAVLIRGEIAGIWRRDAANVTIEAWRQLSPAEREAVEAEAATLPLPDVHGRIRVRWAG</sequence>
<protein>
    <recommendedName>
        <fullName evidence="2">Winged helix DNA-binding domain-containing protein</fullName>
    </recommendedName>
</protein>
<evidence type="ECO:0000313" key="1">
    <source>
        <dbReference type="EMBL" id="CAA9558272.1"/>
    </source>
</evidence>
<organism evidence="1">
    <name type="scientific">uncultured Thermomicrobiales bacterium</name>
    <dbReference type="NCBI Taxonomy" id="1645740"/>
    <lineage>
        <taxon>Bacteria</taxon>
        <taxon>Pseudomonadati</taxon>
        <taxon>Thermomicrobiota</taxon>
        <taxon>Thermomicrobia</taxon>
        <taxon>Thermomicrobiales</taxon>
        <taxon>environmental samples</taxon>
    </lineage>
</organism>
<dbReference type="PANTHER" id="PTHR38479">
    <property type="entry name" value="LMO0824 PROTEIN"/>
    <property type="match status" value="1"/>
</dbReference>